<dbReference type="InterPro" id="IPR005545">
    <property type="entry name" value="YCII"/>
</dbReference>
<dbReference type="Gene3D" id="3.30.70.1060">
    <property type="entry name" value="Dimeric alpha+beta barrel"/>
    <property type="match status" value="1"/>
</dbReference>
<evidence type="ECO:0000313" key="4">
    <source>
        <dbReference type="EMBL" id="SEB96730.1"/>
    </source>
</evidence>
<dbReference type="AlphaFoldDB" id="A0A1H4NNF7"/>
<feature type="domain" description="YCII-related" evidence="3">
    <location>
        <begin position="1"/>
        <end position="103"/>
    </location>
</feature>
<organism evidence="4 5">
    <name type="scientific">Arthrobacter woluwensis</name>
    <dbReference type="NCBI Taxonomy" id="156980"/>
    <lineage>
        <taxon>Bacteria</taxon>
        <taxon>Bacillati</taxon>
        <taxon>Actinomycetota</taxon>
        <taxon>Actinomycetes</taxon>
        <taxon>Micrococcales</taxon>
        <taxon>Micrococcaceae</taxon>
        <taxon>Arthrobacter</taxon>
    </lineage>
</organism>
<proteinExistence type="inferred from homology"/>
<dbReference type="STRING" id="156980.SAMN04489745_1725"/>
<evidence type="ECO:0000256" key="1">
    <source>
        <dbReference type="ARBA" id="ARBA00007689"/>
    </source>
</evidence>
<dbReference type="PANTHER" id="PTHR35174:SF3">
    <property type="entry name" value="BLL7171 PROTEIN"/>
    <property type="match status" value="1"/>
</dbReference>
<dbReference type="RefSeq" id="WP_066210670.1">
    <property type="nucleotide sequence ID" value="NZ_FNSN01000003.1"/>
</dbReference>
<feature type="region of interest" description="Disordered" evidence="2">
    <location>
        <begin position="53"/>
        <end position="73"/>
    </location>
</feature>
<dbReference type="SUPFAM" id="SSF54909">
    <property type="entry name" value="Dimeric alpha+beta barrel"/>
    <property type="match status" value="1"/>
</dbReference>
<evidence type="ECO:0000313" key="5">
    <source>
        <dbReference type="Proteomes" id="UP000182652"/>
    </source>
</evidence>
<gene>
    <name evidence="4" type="ORF">SAMN04489745_1725</name>
</gene>
<evidence type="ECO:0000256" key="2">
    <source>
        <dbReference type="SAM" id="MobiDB-lite"/>
    </source>
</evidence>
<dbReference type="EMBL" id="FNSN01000003">
    <property type="protein sequence ID" value="SEB96730.1"/>
    <property type="molecule type" value="Genomic_DNA"/>
</dbReference>
<accession>A0A1H4NNF7</accession>
<comment type="similarity">
    <text evidence="1">Belongs to the YciI family.</text>
</comment>
<dbReference type="Proteomes" id="UP000182652">
    <property type="component" value="Unassembled WGS sequence"/>
</dbReference>
<dbReference type="PANTHER" id="PTHR35174">
    <property type="entry name" value="BLL7171 PROTEIN-RELATED"/>
    <property type="match status" value="1"/>
</dbReference>
<sequence length="119" mass="12592">MKFALVIFETPASRRLITQDRAAFRSHYENWISELAAAGKLLGGEALDTSPTGIRPVTLRSAGDGTTSRSAGPVVAGDETLGGWFVIEVADQAEAVDLASRLGTPETIEIHPILESAAE</sequence>
<keyword evidence="5" id="KW-1185">Reference proteome</keyword>
<dbReference type="Pfam" id="PF03795">
    <property type="entry name" value="YCII"/>
    <property type="match status" value="1"/>
</dbReference>
<protein>
    <submittedName>
        <fullName evidence="4">Uncharacterized conserved protein</fullName>
    </submittedName>
</protein>
<reference evidence="4 5" key="1">
    <citation type="submission" date="2016-10" db="EMBL/GenBank/DDBJ databases">
        <authorList>
            <person name="de Groot N.N."/>
        </authorList>
    </citation>
    <scope>NUCLEOTIDE SEQUENCE [LARGE SCALE GENOMIC DNA]</scope>
    <source>
        <strain evidence="4 5">DSM 10495</strain>
    </source>
</reference>
<dbReference type="InterPro" id="IPR011008">
    <property type="entry name" value="Dimeric_a/b-barrel"/>
</dbReference>
<evidence type="ECO:0000259" key="3">
    <source>
        <dbReference type="Pfam" id="PF03795"/>
    </source>
</evidence>
<name>A0A1H4NNF7_9MICC</name>